<keyword evidence="3" id="KW-1185">Reference proteome</keyword>
<evidence type="ECO:0000313" key="2">
    <source>
        <dbReference type="EMBL" id="EEV19046.1"/>
    </source>
</evidence>
<dbReference type="STRING" id="824.CGRAC_0195"/>
<name>C8PDP6_9BACT</name>
<dbReference type="AlphaFoldDB" id="C8PDP6"/>
<dbReference type="Proteomes" id="UP000005709">
    <property type="component" value="Unassembled WGS sequence"/>
</dbReference>
<evidence type="ECO:0000256" key="1">
    <source>
        <dbReference type="SAM" id="Coils"/>
    </source>
</evidence>
<protein>
    <submittedName>
        <fullName evidence="2">Uncharacterized protein</fullName>
    </submittedName>
</protein>
<comment type="caution">
    <text evidence="2">The sequence shown here is derived from an EMBL/GenBank/DDBJ whole genome shotgun (WGS) entry which is preliminary data.</text>
</comment>
<organism evidence="2 3">
    <name type="scientific">Campylobacter gracilis RM3268</name>
    <dbReference type="NCBI Taxonomy" id="553220"/>
    <lineage>
        <taxon>Bacteria</taxon>
        <taxon>Pseudomonadati</taxon>
        <taxon>Campylobacterota</taxon>
        <taxon>Epsilonproteobacteria</taxon>
        <taxon>Campylobacterales</taxon>
        <taxon>Campylobacteraceae</taxon>
        <taxon>Campylobacter</taxon>
    </lineage>
</organism>
<keyword evidence="1" id="KW-0175">Coiled coil</keyword>
<dbReference type="RefSeq" id="WP_005868927.1">
    <property type="nucleotide sequence ID" value="NZ_ACYG01000001.1"/>
</dbReference>
<proteinExistence type="predicted"/>
<accession>C8PDP6</accession>
<dbReference type="eggNOG" id="ENOG5030R5P">
    <property type="taxonomic scope" value="Bacteria"/>
</dbReference>
<dbReference type="EMBL" id="ACYG01000001">
    <property type="protein sequence ID" value="EEV19046.1"/>
    <property type="molecule type" value="Genomic_DNA"/>
</dbReference>
<reference evidence="2 3" key="1">
    <citation type="submission" date="2009-07" db="EMBL/GenBank/DDBJ databases">
        <authorList>
            <person name="Madupu R."/>
            <person name="Sebastian Y."/>
            <person name="Durkin A.S."/>
            <person name="Torralba M."/>
            <person name="Methe B."/>
            <person name="Sutton G.G."/>
            <person name="Strausberg R.L."/>
            <person name="Nelson K.E."/>
        </authorList>
    </citation>
    <scope>NUCLEOTIDE SEQUENCE [LARGE SCALE GENOMIC DNA]</scope>
    <source>
        <strain evidence="2 3">RM3268</strain>
    </source>
</reference>
<gene>
    <name evidence="2" type="ORF">CAMGR0001_2760</name>
</gene>
<evidence type="ECO:0000313" key="3">
    <source>
        <dbReference type="Proteomes" id="UP000005709"/>
    </source>
</evidence>
<dbReference type="OrthoDB" id="5361795at2"/>
<sequence length="193" mass="22087">MADYKEAYSELYKRVLGDTMAEDTPYNKFTTKIDEYFEKYGLANDKKFEMLCSTLVSMTQSVTTSSQDIALRLLSESEELPLRKQQLEAQVKIADADVKLKERELDLMEKKLNLADREAAFNEARTALIKEQTNSEKKRGQAIDREIKSYDDKLRIQEASLLKDSVFGYSVGGLNPPTEMTTKMFNAIDRITP</sequence>
<feature type="coiled-coil region" evidence="1">
    <location>
        <begin position="84"/>
        <end position="118"/>
    </location>
</feature>